<proteinExistence type="inferred from homology"/>
<dbReference type="Gene3D" id="3.40.50.10750">
    <property type="entry name" value="Isocitrate/Isopropylmalate dehydrogenase-like"/>
    <property type="match status" value="1"/>
</dbReference>
<name>A0A7V1LNX0_CALAY</name>
<dbReference type="PANTHER" id="PTHR43356:SF1">
    <property type="entry name" value="PHOSPHATE ACETYLTRANSFERASE EUTD"/>
    <property type="match status" value="1"/>
</dbReference>
<dbReference type="InterPro" id="IPR042112">
    <property type="entry name" value="P_AcTrfase_dom2"/>
</dbReference>
<dbReference type="InterPro" id="IPR042113">
    <property type="entry name" value="P_AcTrfase_dom1"/>
</dbReference>
<sequence>MNRRLPPRVYEYCRAHPPRVLLYPGENPAVIRAARWLQDEALARPVLLGGPFTIRDMAGKEDIRSRGLTIEHPNNPDLRRELSRQLSGNRRFIDRSREERGYFLKEPLHSLWARLWSGEADVALAGIDFSMARFAKSLLPLWSQKAGYARLFSWYLMIPPGGGAPMLFSDCSLNIRPTAEQLSEQARHGARLYKALTGTMARVAFLSFATMGSARHEKVDKVARAVERTHRLYEEVYCDGPFQVDAALEKTVAEKKAPQARLKGKANVFIFPTLDSGNLAQKISEHLGAWFSIGPMITGAREALHYMAVSAGPEQIAQQALLAAWIKQNDNFTE</sequence>
<dbReference type="SUPFAM" id="SSF53659">
    <property type="entry name" value="Isocitrate/Isopropylmalate dehydrogenase-like"/>
    <property type="match status" value="1"/>
</dbReference>
<evidence type="ECO:0000256" key="2">
    <source>
        <dbReference type="ARBA" id="ARBA00022679"/>
    </source>
</evidence>
<gene>
    <name evidence="5" type="ORF">ENJ10_12235</name>
</gene>
<dbReference type="EMBL" id="DRLD01000343">
    <property type="protein sequence ID" value="HED11451.1"/>
    <property type="molecule type" value="Genomic_DNA"/>
</dbReference>
<feature type="domain" description="Phosphate acetyl/butaryl transferase" evidence="4">
    <location>
        <begin position="8"/>
        <end position="324"/>
    </location>
</feature>
<dbReference type="GO" id="GO:0016746">
    <property type="term" value="F:acyltransferase activity"/>
    <property type="evidence" value="ECO:0007669"/>
    <property type="project" value="UniProtKB-KW"/>
</dbReference>
<dbReference type="Gene3D" id="3.40.50.10950">
    <property type="match status" value="1"/>
</dbReference>
<dbReference type="InterPro" id="IPR012147">
    <property type="entry name" value="P_Ac_Bu_trans"/>
</dbReference>
<evidence type="ECO:0000256" key="1">
    <source>
        <dbReference type="ARBA" id="ARBA00005656"/>
    </source>
</evidence>
<keyword evidence="3" id="KW-0012">Acyltransferase</keyword>
<dbReference type="Pfam" id="PF01515">
    <property type="entry name" value="PTA_PTB"/>
    <property type="match status" value="1"/>
</dbReference>
<dbReference type="AlphaFoldDB" id="A0A7V1LNX0"/>
<dbReference type="PIRSF" id="PIRSF000428">
    <property type="entry name" value="P_Ac_trans"/>
    <property type="match status" value="1"/>
</dbReference>
<evidence type="ECO:0000259" key="4">
    <source>
        <dbReference type="Pfam" id="PF01515"/>
    </source>
</evidence>
<organism evidence="5">
    <name type="scientific">Caldithrix abyssi</name>
    <dbReference type="NCBI Taxonomy" id="187145"/>
    <lineage>
        <taxon>Bacteria</taxon>
        <taxon>Pseudomonadati</taxon>
        <taxon>Calditrichota</taxon>
        <taxon>Calditrichia</taxon>
        <taxon>Calditrichales</taxon>
        <taxon>Calditrichaceae</taxon>
        <taxon>Caldithrix</taxon>
    </lineage>
</organism>
<dbReference type="Proteomes" id="UP000886005">
    <property type="component" value="Unassembled WGS sequence"/>
</dbReference>
<protein>
    <recommendedName>
        <fullName evidence="4">Phosphate acetyl/butaryl transferase domain-containing protein</fullName>
    </recommendedName>
</protein>
<dbReference type="InterPro" id="IPR050500">
    <property type="entry name" value="Phos_Acetyltrans/Butyryltrans"/>
</dbReference>
<evidence type="ECO:0000256" key="3">
    <source>
        <dbReference type="ARBA" id="ARBA00023315"/>
    </source>
</evidence>
<dbReference type="InterPro" id="IPR002505">
    <property type="entry name" value="PTA_PTB"/>
</dbReference>
<evidence type="ECO:0000313" key="5">
    <source>
        <dbReference type="EMBL" id="HED11451.1"/>
    </source>
</evidence>
<accession>A0A7V1LNX0</accession>
<reference evidence="5" key="1">
    <citation type="journal article" date="2020" name="mSystems">
        <title>Genome- and Community-Level Interaction Insights into Carbon Utilization and Element Cycling Functions of Hydrothermarchaeota in Hydrothermal Sediment.</title>
        <authorList>
            <person name="Zhou Z."/>
            <person name="Liu Y."/>
            <person name="Xu W."/>
            <person name="Pan J."/>
            <person name="Luo Z.H."/>
            <person name="Li M."/>
        </authorList>
    </citation>
    <scope>NUCLEOTIDE SEQUENCE [LARGE SCALE GENOMIC DNA]</scope>
    <source>
        <strain evidence="5">HyVt-456</strain>
    </source>
</reference>
<comment type="caution">
    <text evidence="5">The sequence shown here is derived from an EMBL/GenBank/DDBJ whole genome shotgun (WGS) entry which is preliminary data.</text>
</comment>
<comment type="similarity">
    <text evidence="1">Belongs to the phosphate acetyltransferase and butyryltransferase family.</text>
</comment>
<keyword evidence="2" id="KW-0808">Transferase</keyword>
<dbReference type="PANTHER" id="PTHR43356">
    <property type="entry name" value="PHOSPHATE ACETYLTRANSFERASE"/>
    <property type="match status" value="1"/>
</dbReference>